<dbReference type="InParanoid" id="D8U5S5"/>
<protein>
    <submittedName>
        <fullName evidence="3">Uncharacterized protein</fullName>
    </submittedName>
</protein>
<feature type="compositionally biased region" description="Low complexity" evidence="2">
    <location>
        <begin position="8"/>
        <end position="20"/>
    </location>
</feature>
<evidence type="ECO:0000313" key="3">
    <source>
        <dbReference type="EMBL" id="EFJ45051.1"/>
    </source>
</evidence>
<evidence type="ECO:0000313" key="4">
    <source>
        <dbReference type="Proteomes" id="UP000001058"/>
    </source>
</evidence>
<accession>D8U5S5</accession>
<feature type="region of interest" description="Disordered" evidence="2">
    <location>
        <begin position="705"/>
        <end position="757"/>
    </location>
</feature>
<keyword evidence="1" id="KW-0175">Coiled coil</keyword>
<dbReference type="OrthoDB" id="553165at2759"/>
<feature type="region of interest" description="Disordered" evidence="2">
    <location>
        <begin position="566"/>
        <end position="596"/>
    </location>
</feature>
<dbReference type="KEGG" id="vcn:VOLCADRAFT_94793"/>
<dbReference type="AlphaFoldDB" id="D8U5S5"/>
<feature type="compositionally biased region" description="Low complexity" evidence="2">
    <location>
        <begin position="37"/>
        <end position="48"/>
    </location>
</feature>
<feature type="compositionally biased region" description="Polar residues" evidence="2">
    <location>
        <begin position="127"/>
        <end position="140"/>
    </location>
</feature>
<feature type="region of interest" description="Disordered" evidence="2">
    <location>
        <begin position="483"/>
        <end position="534"/>
    </location>
</feature>
<feature type="region of interest" description="Disordered" evidence="2">
    <location>
        <begin position="195"/>
        <end position="225"/>
    </location>
</feature>
<evidence type="ECO:0000256" key="1">
    <source>
        <dbReference type="SAM" id="Coils"/>
    </source>
</evidence>
<proteinExistence type="predicted"/>
<gene>
    <name evidence="3" type="ORF">VOLCADRAFT_94793</name>
</gene>
<feature type="region of interest" description="Disordered" evidence="2">
    <location>
        <begin position="1"/>
        <end position="72"/>
    </location>
</feature>
<dbReference type="Proteomes" id="UP000001058">
    <property type="component" value="Unassembled WGS sequence"/>
</dbReference>
<dbReference type="RefSeq" id="XP_002954022.1">
    <property type="nucleotide sequence ID" value="XM_002953976.1"/>
</dbReference>
<feature type="coiled-coil region" evidence="1">
    <location>
        <begin position="634"/>
        <end position="668"/>
    </location>
</feature>
<organism evidence="4">
    <name type="scientific">Volvox carteri f. nagariensis</name>
    <dbReference type="NCBI Taxonomy" id="3068"/>
    <lineage>
        <taxon>Eukaryota</taxon>
        <taxon>Viridiplantae</taxon>
        <taxon>Chlorophyta</taxon>
        <taxon>core chlorophytes</taxon>
        <taxon>Chlorophyceae</taxon>
        <taxon>CS clade</taxon>
        <taxon>Chlamydomonadales</taxon>
        <taxon>Volvocaceae</taxon>
        <taxon>Volvox</taxon>
    </lineage>
</organism>
<feature type="region of interest" description="Disordered" evidence="2">
    <location>
        <begin position="93"/>
        <end position="161"/>
    </location>
</feature>
<dbReference type="GeneID" id="9617035"/>
<feature type="region of interest" description="Disordered" evidence="2">
    <location>
        <begin position="248"/>
        <end position="273"/>
    </location>
</feature>
<name>D8U5S5_VOLCA</name>
<feature type="compositionally biased region" description="Low complexity" evidence="2">
    <location>
        <begin position="195"/>
        <end position="205"/>
    </location>
</feature>
<keyword evidence="4" id="KW-1185">Reference proteome</keyword>
<sequence length="779" mass="79423">MRASSSKAVIAPPRAPPVAVGPGLILYSAAGPEGLTPPHSSQQQYPQPHRQPPPDGNLGVSLFQDPGPKLPMPAAMAATARVLQSRQLQAIQRHAPPQHPPQVKTVALPSAQSMSKTSVPGVGPQAHLQTAIPSSDQTPSAGAEIHQQPEQQRQQRHAHHCATEISGPRVCSATNADNGSQGLQHKLGRLMLPQRQQQEGSPPQQKRQRQMESAAVRCTSTSQPAASPPLCPVLHGGVSLPVAAAVPSATKSSGRTSADPIAGSAPRSAKGSEAAERWALAQLYLPMEPHCSGRQGGGAAKSLQGVGTYPGSGVEDCTAPTASSEGARAGVAVTLFAAQRGVLKRCRAWGGELGAAAVNGSQPCQTTEPSARGAQCRQPSQLHERWKSACWADGQTLYTAAASALPVDCSFRSLRNTAVATTAAHATGTVAVGGGAGAAHQSHGVAEPDAAAGLVAAAVVTSGQGGGAEVIVGAALHRTLAAIPAGDSDGRDQRRRSNGQHCPDELPATQRYPGGGGDTSGDNATGAASLLDDPRNYETPELLAQLLYDNASRTAERGGTTAIGAAGQDAQHPASGAAPRSQPGATERNTGPANMGAWGSVAGAAAGIANGVGAGDVAAGGDDGNGSGSVRVPREQRLARLRALREEVAATEQLLKTLRRMVAEEEAALEASAPTVMAAAGGGGNRAGSLPPQAVVARQAQAAEASIHPHTHGWEQGPQMRAAGERNRGSAQRPLGADPSSVAGRGCGPYRGRSPELEHLPTQQWDSGLMLTERLDMLA</sequence>
<feature type="compositionally biased region" description="Polar residues" evidence="2">
    <location>
        <begin position="583"/>
        <end position="592"/>
    </location>
</feature>
<evidence type="ECO:0000256" key="2">
    <source>
        <dbReference type="SAM" id="MobiDB-lite"/>
    </source>
</evidence>
<reference evidence="3 4" key="1">
    <citation type="journal article" date="2010" name="Science">
        <title>Genomic analysis of organismal complexity in the multicellular green alga Volvox carteri.</title>
        <authorList>
            <person name="Prochnik S.E."/>
            <person name="Umen J."/>
            <person name="Nedelcu A.M."/>
            <person name="Hallmann A."/>
            <person name="Miller S.M."/>
            <person name="Nishii I."/>
            <person name="Ferris P."/>
            <person name="Kuo A."/>
            <person name="Mitros T."/>
            <person name="Fritz-Laylin L.K."/>
            <person name="Hellsten U."/>
            <person name="Chapman J."/>
            <person name="Simakov O."/>
            <person name="Rensing S.A."/>
            <person name="Terry A."/>
            <person name="Pangilinan J."/>
            <person name="Kapitonov V."/>
            <person name="Jurka J."/>
            <person name="Salamov A."/>
            <person name="Shapiro H."/>
            <person name="Schmutz J."/>
            <person name="Grimwood J."/>
            <person name="Lindquist E."/>
            <person name="Lucas S."/>
            <person name="Grigoriev I.V."/>
            <person name="Schmitt R."/>
            <person name="Kirk D."/>
            <person name="Rokhsar D.S."/>
        </authorList>
    </citation>
    <scope>NUCLEOTIDE SEQUENCE [LARGE SCALE GENOMIC DNA]</scope>
    <source>
        <strain evidence="4">f. Nagariensis / Eve</strain>
    </source>
</reference>
<dbReference type="EMBL" id="GL378360">
    <property type="protein sequence ID" value="EFJ45051.1"/>
    <property type="molecule type" value="Genomic_DNA"/>
</dbReference>